<dbReference type="EMBL" id="JAQIZZ010000003">
    <property type="protein sequence ID" value="KAJ5547368.1"/>
    <property type="molecule type" value="Genomic_DNA"/>
</dbReference>
<accession>A0AAD6D1P4</accession>
<dbReference type="CDD" id="cd00195">
    <property type="entry name" value="UBCc_UEV"/>
    <property type="match status" value="1"/>
</dbReference>
<evidence type="ECO:0000259" key="15">
    <source>
        <dbReference type="PROSITE" id="PS50127"/>
    </source>
</evidence>
<evidence type="ECO:0000256" key="13">
    <source>
        <dbReference type="ARBA" id="ARBA00042316"/>
    </source>
</evidence>
<dbReference type="PANTHER" id="PTHR46116">
    <property type="entry name" value="(E3-INDEPENDENT) E2 UBIQUITIN-CONJUGATING ENZYME"/>
    <property type="match status" value="1"/>
</dbReference>
<keyword evidence="9" id="KW-0067">ATP-binding</keyword>
<keyword evidence="4" id="KW-0963">Cytoplasm</keyword>
<dbReference type="GO" id="GO:0005524">
    <property type="term" value="F:ATP binding"/>
    <property type="evidence" value="ECO:0007669"/>
    <property type="project" value="UniProtKB-KW"/>
</dbReference>
<evidence type="ECO:0000256" key="14">
    <source>
        <dbReference type="ARBA" id="ARBA00042401"/>
    </source>
</evidence>
<dbReference type="PROSITE" id="PS50127">
    <property type="entry name" value="UBC_2"/>
    <property type="match status" value="2"/>
</dbReference>
<dbReference type="GO" id="GO:0005737">
    <property type="term" value="C:cytoplasm"/>
    <property type="evidence" value="ECO:0007669"/>
    <property type="project" value="UniProtKB-SubCell"/>
</dbReference>
<dbReference type="GO" id="GO:0061631">
    <property type="term" value="F:ubiquitin conjugating enzyme activity"/>
    <property type="evidence" value="ECO:0007669"/>
    <property type="project" value="UniProtKB-EC"/>
</dbReference>
<keyword evidence="10" id="KW-0539">Nucleus</keyword>
<dbReference type="GO" id="GO:0043066">
    <property type="term" value="P:negative regulation of apoptotic process"/>
    <property type="evidence" value="ECO:0007669"/>
    <property type="project" value="TreeGrafter"/>
</dbReference>
<evidence type="ECO:0000256" key="2">
    <source>
        <dbReference type="ARBA" id="ARBA00004496"/>
    </source>
</evidence>
<dbReference type="GO" id="GO:0006915">
    <property type="term" value="P:apoptotic process"/>
    <property type="evidence" value="ECO:0007669"/>
    <property type="project" value="UniProtKB-KW"/>
</dbReference>
<dbReference type="Proteomes" id="UP001220324">
    <property type="component" value="Unassembled WGS sequence"/>
</dbReference>
<name>A0AAD6D1P4_9EURO</name>
<evidence type="ECO:0000256" key="7">
    <source>
        <dbReference type="ARBA" id="ARBA00022741"/>
    </source>
</evidence>
<evidence type="ECO:0000256" key="3">
    <source>
        <dbReference type="ARBA" id="ARBA00012486"/>
    </source>
</evidence>
<evidence type="ECO:0000256" key="9">
    <source>
        <dbReference type="ARBA" id="ARBA00022840"/>
    </source>
</evidence>
<dbReference type="SMART" id="SM00212">
    <property type="entry name" value="UBCc"/>
    <property type="match status" value="1"/>
</dbReference>
<evidence type="ECO:0000256" key="12">
    <source>
        <dbReference type="ARBA" id="ARBA00041798"/>
    </source>
</evidence>
<gene>
    <name evidence="16" type="ORF">N7494_004953</name>
</gene>
<dbReference type="Gene3D" id="3.10.110.10">
    <property type="entry name" value="Ubiquitin Conjugating Enzyme"/>
    <property type="match status" value="2"/>
</dbReference>
<evidence type="ECO:0000256" key="1">
    <source>
        <dbReference type="ARBA" id="ARBA00004123"/>
    </source>
</evidence>
<dbReference type="GO" id="GO:0004869">
    <property type="term" value="F:cysteine-type endopeptidase inhibitor activity"/>
    <property type="evidence" value="ECO:0007669"/>
    <property type="project" value="TreeGrafter"/>
</dbReference>
<dbReference type="EC" id="2.3.2.23" evidence="3"/>
<evidence type="ECO:0000256" key="10">
    <source>
        <dbReference type="ARBA" id="ARBA00023242"/>
    </source>
</evidence>
<dbReference type="PANTHER" id="PTHR46116:SF26">
    <property type="entry name" value="UBIQUITIN-CONJUGATING ENZYME E2 Z"/>
    <property type="match status" value="1"/>
</dbReference>
<dbReference type="SUPFAM" id="SSF54495">
    <property type="entry name" value="UBC-like"/>
    <property type="match status" value="2"/>
</dbReference>
<keyword evidence="17" id="KW-1185">Reference proteome</keyword>
<dbReference type="AlphaFoldDB" id="A0AAD6D1P4"/>
<evidence type="ECO:0000256" key="8">
    <source>
        <dbReference type="ARBA" id="ARBA00022786"/>
    </source>
</evidence>
<keyword evidence="8" id="KW-0833">Ubl conjugation pathway</keyword>
<keyword evidence="6" id="KW-0053">Apoptosis</keyword>
<comment type="subcellular location">
    <subcellularLocation>
        <location evidence="2">Cytoplasm</location>
    </subcellularLocation>
    <subcellularLocation>
        <location evidence="1">Nucleus</location>
    </subcellularLocation>
</comment>
<evidence type="ECO:0000256" key="4">
    <source>
        <dbReference type="ARBA" id="ARBA00022490"/>
    </source>
</evidence>
<evidence type="ECO:0000256" key="5">
    <source>
        <dbReference type="ARBA" id="ARBA00022679"/>
    </source>
</evidence>
<keyword evidence="5" id="KW-0808">Transferase</keyword>
<dbReference type="InterPro" id="IPR000608">
    <property type="entry name" value="UBC"/>
</dbReference>
<evidence type="ECO:0000256" key="6">
    <source>
        <dbReference type="ARBA" id="ARBA00022703"/>
    </source>
</evidence>
<evidence type="ECO:0000256" key="11">
    <source>
        <dbReference type="ARBA" id="ARBA00039894"/>
    </source>
</evidence>
<evidence type="ECO:0000313" key="17">
    <source>
        <dbReference type="Proteomes" id="UP001220324"/>
    </source>
</evidence>
<feature type="domain" description="UBC core" evidence="15">
    <location>
        <begin position="264"/>
        <end position="427"/>
    </location>
</feature>
<comment type="caution">
    <text evidence="16">The sequence shown here is derived from an EMBL/GenBank/DDBJ whole genome shotgun (WGS) entry which is preliminary data.</text>
</comment>
<sequence>MTIHYSENNVRQITALLIGPPDTPYAFGFYQLAITVPLDYPARPPTVTMRTTNHGKTRFGPNLYASGKICLSIIGTWPGPPNEDWSPAQGLESVLLSIQSLLSANPYTLEPGFENPRAPSDKQSSKNYSAKIAHENLRLTVIAPLELAMNITTGSSSSKRQKTKGEKGPDSTLGPFVDFCKQRFLWYREQYKKAIQDGIDDREICPGQPFPLTLFESHDNSMSGQWNYQQLMSRFDALEKAIMKETNEWPSAGLKLEKKESGLAVSLRAQRAQIVSEMAHRSNAIFDLTLIDDNPFLWRMTYFGRSGTPVDDGVFKIRIHVSPNHPEVQPRVYMETPLFHVRVATDQMLIYLPVRADEMIRHIEGILFALEEKWPICNPLMVVNQERARLCWGVPMTRRSTLVDFVDPSLTVSSMLPSLWNVLTEKC</sequence>
<protein>
    <recommendedName>
        <fullName evidence="11">Ubiquitin-conjugating enzyme E2 Z</fullName>
        <ecNumber evidence="3">2.3.2.23</ecNumber>
    </recommendedName>
    <alternativeName>
        <fullName evidence="12">E2 ubiquitin-conjugating enzyme Z</fullName>
    </alternativeName>
    <alternativeName>
        <fullName evidence="14">Ubiquitin carrier protein Z</fullName>
    </alternativeName>
    <alternativeName>
        <fullName evidence="13">Ubiquitin-protein ligase Z</fullName>
    </alternativeName>
</protein>
<organism evidence="16 17">
    <name type="scientific">Penicillium frequentans</name>
    <dbReference type="NCBI Taxonomy" id="3151616"/>
    <lineage>
        <taxon>Eukaryota</taxon>
        <taxon>Fungi</taxon>
        <taxon>Dikarya</taxon>
        <taxon>Ascomycota</taxon>
        <taxon>Pezizomycotina</taxon>
        <taxon>Eurotiomycetes</taxon>
        <taxon>Eurotiomycetidae</taxon>
        <taxon>Eurotiales</taxon>
        <taxon>Aspergillaceae</taxon>
        <taxon>Penicillium</taxon>
    </lineage>
</organism>
<evidence type="ECO:0000313" key="16">
    <source>
        <dbReference type="EMBL" id="KAJ5547368.1"/>
    </source>
</evidence>
<dbReference type="InterPro" id="IPR016135">
    <property type="entry name" value="UBQ-conjugating_enzyme/RWD"/>
</dbReference>
<dbReference type="Pfam" id="PF00179">
    <property type="entry name" value="UQ_con"/>
    <property type="match status" value="2"/>
</dbReference>
<reference evidence="16 17" key="1">
    <citation type="journal article" date="2023" name="IMA Fungus">
        <title>Comparative genomic study of the Penicillium genus elucidates a diverse pangenome and 15 lateral gene transfer events.</title>
        <authorList>
            <person name="Petersen C."/>
            <person name="Sorensen T."/>
            <person name="Nielsen M.R."/>
            <person name="Sondergaard T.E."/>
            <person name="Sorensen J.L."/>
            <person name="Fitzpatrick D.A."/>
            <person name="Frisvad J.C."/>
            <person name="Nielsen K.L."/>
        </authorList>
    </citation>
    <scope>NUCLEOTIDE SEQUENCE [LARGE SCALE GENOMIC DNA]</scope>
    <source>
        <strain evidence="16 17">IBT 35679</strain>
    </source>
</reference>
<proteinExistence type="predicted"/>
<keyword evidence="7" id="KW-0547">Nucleotide-binding</keyword>
<feature type="domain" description="UBC core" evidence="15">
    <location>
        <begin position="1"/>
        <end position="150"/>
    </location>
</feature>
<dbReference type="GO" id="GO:0005634">
    <property type="term" value="C:nucleus"/>
    <property type="evidence" value="ECO:0007669"/>
    <property type="project" value="UniProtKB-SubCell"/>
</dbReference>